<organism evidence="4 5">
    <name type="scientific">Sphingopyxis panaciterrulae</name>
    <dbReference type="NCBI Taxonomy" id="462372"/>
    <lineage>
        <taxon>Bacteria</taxon>
        <taxon>Pseudomonadati</taxon>
        <taxon>Pseudomonadota</taxon>
        <taxon>Alphaproteobacteria</taxon>
        <taxon>Sphingomonadales</taxon>
        <taxon>Sphingomonadaceae</taxon>
        <taxon>Sphingopyxis</taxon>
    </lineage>
</organism>
<keyword evidence="4" id="KW-0413">Isomerase</keyword>
<protein>
    <recommendedName>
        <fullName evidence="2">Thiol:disulfide interchange protein</fullName>
    </recommendedName>
</protein>
<dbReference type="GO" id="GO:0016853">
    <property type="term" value="F:isomerase activity"/>
    <property type="evidence" value="ECO:0007669"/>
    <property type="project" value="UniProtKB-KW"/>
</dbReference>
<comment type="function">
    <text evidence="2">Required for disulfide bond formation in some periplasmic proteins. Acts by transferring its disulfide bond to other proteins and is reduced in the process.</text>
</comment>
<proteinExistence type="inferred from homology"/>
<dbReference type="SUPFAM" id="SSF52833">
    <property type="entry name" value="Thioredoxin-like"/>
    <property type="match status" value="1"/>
</dbReference>
<comment type="subcellular location">
    <subcellularLocation>
        <location evidence="2">Periplasm</location>
    </subcellularLocation>
</comment>
<evidence type="ECO:0000259" key="3">
    <source>
        <dbReference type="PROSITE" id="PS51352"/>
    </source>
</evidence>
<dbReference type="InterPro" id="IPR033954">
    <property type="entry name" value="DiS-bond_Isoase_DsbC/G"/>
</dbReference>
<dbReference type="PROSITE" id="PS51352">
    <property type="entry name" value="THIOREDOXIN_2"/>
    <property type="match status" value="1"/>
</dbReference>
<dbReference type="InterPro" id="IPR018950">
    <property type="entry name" value="DiS-bond_isomerase_DsbC/G_N"/>
</dbReference>
<dbReference type="CDD" id="cd03020">
    <property type="entry name" value="DsbA_DsbC_DsbG"/>
    <property type="match status" value="1"/>
</dbReference>
<dbReference type="RefSeq" id="WP_184099353.1">
    <property type="nucleotide sequence ID" value="NZ_JACIJH010000009.1"/>
</dbReference>
<dbReference type="Pfam" id="PF13098">
    <property type="entry name" value="Thioredoxin_2"/>
    <property type="match status" value="1"/>
</dbReference>
<comment type="similarity">
    <text evidence="2">Belongs to the thioredoxin family. DsbC subfamily.</text>
</comment>
<feature type="signal peptide" evidence="2">
    <location>
        <begin position="1"/>
        <end position="40"/>
    </location>
</feature>
<dbReference type="Proteomes" id="UP000537161">
    <property type="component" value="Unassembled WGS sequence"/>
</dbReference>
<reference evidence="4 5" key="1">
    <citation type="submission" date="2020-08" db="EMBL/GenBank/DDBJ databases">
        <title>Genomic Encyclopedia of Type Strains, Phase IV (KMG-IV): sequencing the most valuable type-strain genomes for metagenomic binning, comparative biology and taxonomic classification.</title>
        <authorList>
            <person name="Goeker M."/>
        </authorList>
    </citation>
    <scope>NUCLEOTIDE SEQUENCE [LARGE SCALE GENOMIC DNA]</scope>
    <source>
        <strain evidence="4 5">DSM 27163</strain>
    </source>
</reference>
<keyword evidence="2" id="KW-0676">Redox-active center</keyword>
<dbReference type="PANTHER" id="PTHR35272">
    <property type="entry name" value="THIOL:DISULFIDE INTERCHANGE PROTEIN DSBC-RELATED"/>
    <property type="match status" value="1"/>
</dbReference>
<dbReference type="GO" id="GO:0042597">
    <property type="term" value="C:periplasmic space"/>
    <property type="evidence" value="ECO:0007669"/>
    <property type="project" value="UniProtKB-SubCell"/>
</dbReference>
<dbReference type="InterPro" id="IPR036249">
    <property type="entry name" value="Thioredoxin-like_sf"/>
</dbReference>
<gene>
    <name evidence="4" type="ORF">FHR21_002851</name>
</gene>
<dbReference type="InterPro" id="IPR012336">
    <property type="entry name" value="Thioredoxin-like_fold"/>
</dbReference>
<dbReference type="AlphaFoldDB" id="A0A7W9B746"/>
<dbReference type="Pfam" id="PF10411">
    <property type="entry name" value="DsbC_N"/>
    <property type="match status" value="1"/>
</dbReference>
<name>A0A7W9B746_9SPHN</name>
<dbReference type="EMBL" id="JACIJH010000009">
    <property type="protein sequence ID" value="MBB5707485.1"/>
    <property type="molecule type" value="Genomic_DNA"/>
</dbReference>
<comment type="function">
    <text evidence="1">May be required for disulfide bond formation in some proteins.</text>
</comment>
<evidence type="ECO:0000256" key="2">
    <source>
        <dbReference type="RuleBase" id="RU364038"/>
    </source>
</evidence>
<keyword evidence="2" id="KW-0732">Signal</keyword>
<keyword evidence="2" id="KW-0574">Periplasm</keyword>
<keyword evidence="5" id="KW-1185">Reference proteome</keyword>
<dbReference type="InterPro" id="IPR013766">
    <property type="entry name" value="Thioredoxin_domain"/>
</dbReference>
<dbReference type="PANTHER" id="PTHR35272:SF3">
    <property type="entry name" value="THIOL:DISULFIDE INTERCHANGE PROTEIN DSBC"/>
    <property type="match status" value="1"/>
</dbReference>
<comment type="caution">
    <text evidence="4">The sequence shown here is derived from an EMBL/GenBank/DDBJ whole genome shotgun (WGS) entry which is preliminary data.</text>
</comment>
<evidence type="ECO:0000256" key="1">
    <source>
        <dbReference type="ARBA" id="ARBA00003565"/>
    </source>
</evidence>
<feature type="chain" id="PRO_5031603212" description="Thiol:disulfide interchange protein" evidence="2">
    <location>
        <begin position="41"/>
        <end position="273"/>
    </location>
</feature>
<dbReference type="Gene3D" id="3.40.30.10">
    <property type="entry name" value="Glutaredoxin"/>
    <property type="match status" value="1"/>
</dbReference>
<evidence type="ECO:0000313" key="5">
    <source>
        <dbReference type="Proteomes" id="UP000537161"/>
    </source>
</evidence>
<feature type="domain" description="Thioredoxin" evidence="3">
    <location>
        <begin position="115"/>
        <end position="268"/>
    </location>
</feature>
<dbReference type="InterPro" id="IPR051470">
    <property type="entry name" value="Thiol:disulfide_interchange"/>
</dbReference>
<accession>A0A7W9B746</accession>
<sequence>MPSDCANALSLPGRWAGIRHRHAKLLLAAVALSLPSLSHAQDAAETAVLAKAAASAERDLRQSFTNLQFEDFGPAPVKGPLYQASAGGRIIYYAPESEHLLFASVFDKNGVNLTALAQEAGTAERLKGIDSSQALVIGPEGAPTVIEFTDPDCPYCRALDRYWAAKTAEGKPVRRLVYFVSGIHPEAAAKAEHILCSTDKEAAFKAIYAGAAPAVLRTCPAGKSTVETHAKLVSSVGITGTPTLIIDGKLVSGFQQAEIEAFLSSAKIADARR</sequence>
<evidence type="ECO:0000313" key="4">
    <source>
        <dbReference type="EMBL" id="MBB5707485.1"/>
    </source>
</evidence>